<evidence type="ECO:0000313" key="1">
    <source>
        <dbReference type="EMBL" id="CAB4198115.1"/>
    </source>
</evidence>
<proteinExistence type="predicted"/>
<sequence length="83" mass="9502">MAHYVDNEGRTVELITSPDQVTPAILADVAECVGWFDGEPMGTEEFIDRLCKNYGQAGDQRYEIERLDTTAVKMIMRHARRIR</sequence>
<dbReference type="EMBL" id="LR797260">
    <property type="protein sequence ID" value="CAB4198115.1"/>
    <property type="molecule type" value="Genomic_DNA"/>
</dbReference>
<reference evidence="1" key="1">
    <citation type="submission" date="2020-05" db="EMBL/GenBank/DDBJ databases">
        <authorList>
            <person name="Chiriac C."/>
            <person name="Salcher M."/>
            <person name="Ghai R."/>
            <person name="Kavagutti S V."/>
        </authorList>
    </citation>
    <scope>NUCLEOTIDE SEQUENCE</scope>
</reference>
<name>A0A6J5S035_9CAUD</name>
<accession>A0A6J5S035</accession>
<organism evidence="1">
    <name type="scientific">uncultured Caudovirales phage</name>
    <dbReference type="NCBI Taxonomy" id="2100421"/>
    <lineage>
        <taxon>Viruses</taxon>
        <taxon>Duplodnaviria</taxon>
        <taxon>Heunggongvirae</taxon>
        <taxon>Uroviricota</taxon>
        <taxon>Caudoviricetes</taxon>
        <taxon>Peduoviridae</taxon>
        <taxon>Maltschvirus</taxon>
        <taxon>Maltschvirus maltsch</taxon>
    </lineage>
</organism>
<gene>
    <name evidence="1" type="ORF">UFOVP1313_50</name>
</gene>
<protein>
    <submittedName>
        <fullName evidence="1">Uncharacterized protein</fullName>
    </submittedName>
</protein>